<dbReference type="PANTHER" id="PTHR12223:SF28">
    <property type="entry name" value="LECTIN, MANNOSE BINDING 1 LIKE"/>
    <property type="match status" value="1"/>
</dbReference>
<keyword evidence="5" id="KW-0472">Membrane</keyword>
<dbReference type="GO" id="GO:0005793">
    <property type="term" value="C:endoplasmic reticulum-Golgi intermediate compartment"/>
    <property type="evidence" value="ECO:0007669"/>
    <property type="project" value="TreeGrafter"/>
</dbReference>
<evidence type="ECO:0000256" key="2">
    <source>
        <dbReference type="ARBA" id="ARBA00022692"/>
    </source>
</evidence>
<keyword evidence="4" id="KW-1133">Transmembrane helix</keyword>
<protein>
    <recommendedName>
        <fullName evidence="7">L-type lectin-like domain-containing protein</fullName>
    </recommendedName>
</protein>
<evidence type="ECO:0000313" key="9">
    <source>
        <dbReference type="Proteomes" id="UP000023152"/>
    </source>
</evidence>
<dbReference type="PROSITE" id="PS51328">
    <property type="entry name" value="L_LECTIN_LIKE"/>
    <property type="match status" value="1"/>
</dbReference>
<feature type="signal peptide" evidence="6">
    <location>
        <begin position="1"/>
        <end position="23"/>
    </location>
</feature>
<organism evidence="8 9">
    <name type="scientific">Reticulomyxa filosa</name>
    <dbReference type="NCBI Taxonomy" id="46433"/>
    <lineage>
        <taxon>Eukaryota</taxon>
        <taxon>Sar</taxon>
        <taxon>Rhizaria</taxon>
        <taxon>Retaria</taxon>
        <taxon>Foraminifera</taxon>
        <taxon>Monothalamids</taxon>
        <taxon>Reticulomyxidae</taxon>
        <taxon>Reticulomyxa</taxon>
    </lineage>
</organism>
<dbReference type="PANTHER" id="PTHR12223">
    <property type="entry name" value="VESICULAR MANNOSE-BINDING LECTIN"/>
    <property type="match status" value="1"/>
</dbReference>
<evidence type="ECO:0000313" key="8">
    <source>
        <dbReference type="EMBL" id="ETO05846.1"/>
    </source>
</evidence>
<evidence type="ECO:0000256" key="5">
    <source>
        <dbReference type="ARBA" id="ARBA00023136"/>
    </source>
</evidence>
<evidence type="ECO:0000256" key="1">
    <source>
        <dbReference type="ARBA" id="ARBA00004479"/>
    </source>
</evidence>
<keyword evidence="2" id="KW-0812">Transmembrane</keyword>
<evidence type="ECO:0000256" key="4">
    <source>
        <dbReference type="ARBA" id="ARBA00022989"/>
    </source>
</evidence>
<dbReference type="InterPro" id="IPR013320">
    <property type="entry name" value="ConA-like_dom_sf"/>
</dbReference>
<dbReference type="GO" id="GO:0006888">
    <property type="term" value="P:endoplasmic reticulum to Golgi vesicle-mediated transport"/>
    <property type="evidence" value="ECO:0007669"/>
    <property type="project" value="TreeGrafter"/>
</dbReference>
<feature type="domain" description="L-type lectin-like" evidence="7">
    <location>
        <begin position="39"/>
        <end position="239"/>
    </location>
</feature>
<keyword evidence="3 6" id="KW-0732">Signal</keyword>
<comment type="subcellular location">
    <subcellularLocation>
        <location evidence="1">Membrane</location>
        <topology evidence="1">Single-pass type I membrane protein</topology>
    </subcellularLocation>
</comment>
<name>X6LWW4_RETFI</name>
<keyword evidence="9" id="KW-1185">Reference proteome</keyword>
<dbReference type="GO" id="GO:0030134">
    <property type="term" value="C:COPII-coated ER to Golgi transport vesicle"/>
    <property type="evidence" value="ECO:0007669"/>
    <property type="project" value="TreeGrafter"/>
</dbReference>
<proteinExistence type="predicted"/>
<dbReference type="GO" id="GO:0000139">
    <property type="term" value="C:Golgi membrane"/>
    <property type="evidence" value="ECO:0007669"/>
    <property type="project" value="TreeGrafter"/>
</dbReference>
<feature type="chain" id="PRO_5004975514" description="L-type lectin-like domain-containing protein" evidence="6">
    <location>
        <begin position="24"/>
        <end position="239"/>
    </location>
</feature>
<evidence type="ECO:0000256" key="3">
    <source>
        <dbReference type="ARBA" id="ARBA00022729"/>
    </source>
</evidence>
<dbReference type="EMBL" id="ASPP01027725">
    <property type="protein sequence ID" value="ETO05846.1"/>
    <property type="molecule type" value="Genomic_DNA"/>
</dbReference>
<dbReference type="GO" id="GO:0005537">
    <property type="term" value="F:D-mannose binding"/>
    <property type="evidence" value="ECO:0007669"/>
    <property type="project" value="TreeGrafter"/>
</dbReference>
<accession>X6LWW4</accession>
<comment type="caution">
    <text evidence="8">The sequence shown here is derived from an EMBL/GenBank/DDBJ whole genome shotgun (WGS) entry which is preliminary data.</text>
</comment>
<dbReference type="Proteomes" id="UP000023152">
    <property type="component" value="Unassembled WGS sequence"/>
</dbReference>
<evidence type="ECO:0000256" key="6">
    <source>
        <dbReference type="SAM" id="SignalP"/>
    </source>
</evidence>
<dbReference type="InterPro" id="IPR005052">
    <property type="entry name" value="Lectin_leg"/>
</dbReference>
<dbReference type="InterPro" id="IPR051136">
    <property type="entry name" value="Intracellular_Lectin-GPT"/>
</dbReference>
<sequence>MPFINFLFLSYLLIQIFFAISEANPFFRNRAQHVEKLTNNLLKQTEAEPQHSLLKPMDMSLNNWEMYGHTVLTSEFVQLTPGVSGVKGMLYNTYPLRHNDWQITMDIDVRGEGSLGGDGLAVWILKNNDKLNLHKHFHFQSNIYIFIYIQQSWDGKQWLGEIYGIREDFDGFGVIFDTYDNDNQRDNPLVFALSNNGSVRSPPWDHANDFKKSLLCNKRDSDKDEANTEERCQCIKVVN</sequence>
<dbReference type="OrthoDB" id="10265193at2759"/>
<dbReference type="SUPFAM" id="SSF49899">
    <property type="entry name" value="Concanavalin A-like lectins/glucanases"/>
    <property type="match status" value="1"/>
</dbReference>
<evidence type="ECO:0000259" key="7">
    <source>
        <dbReference type="PROSITE" id="PS51328"/>
    </source>
</evidence>
<dbReference type="Pfam" id="PF03388">
    <property type="entry name" value="Lectin_leg-like"/>
    <property type="match status" value="2"/>
</dbReference>
<dbReference type="Gene3D" id="2.60.120.200">
    <property type="match status" value="1"/>
</dbReference>
<gene>
    <name evidence="8" type="ORF">RFI_31550</name>
</gene>
<dbReference type="AlphaFoldDB" id="X6LWW4"/>
<dbReference type="CDD" id="cd07308">
    <property type="entry name" value="lectin_leg-like"/>
    <property type="match status" value="1"/>
</dbReference>
<reference evidence="8 9" key="1">
    <citation type="journal article" date="2013" name="Curr. Biol.">
        <title>The Genome of the Foraminiferan Reticulomyxa filosa.</title>
        <authorList>
            <person name="Glockner G."/>
            <person name="Hulsmann N."/>
            <person name="Schleicher M."/>
            <person name="Noegel A.A."/>
            <person name="Eichinger L."/>
            <person name="Gallinger C."/>
            <person name="Pawlowski J."/>
            <person name="Sierra R."/>
            <person name="Euteneuer U."/>
            <person name="Pillet L."/>
            <person name="Moustafa A."/>
            <person name="Platzer M."/>
            <person name="Groth M."/>
            <person name="Szafranski K."/>
            <person name="Schliwa M."/>
        </authorList>
    </citation>
    <scope>NUCLEOTIDE SEQUENCE [LARGE SCALE GENOMIC DNA]</scope>
</reference>
<dbReference type="GO" id="GO:0005789">
    <property type="term" value="C:endoplasmic reticulum membrane"/>
    <property type="evidence" value="ECO:0007669"/>
    <property type="project" value="TreeGrafter"/>
</dbReference>